<evidence type="ECO:0000313" key="2">
    <source>
        <dbReference type="Proteomes" id="UP001207468"/>
    </source>
</evidence>
<dbReference type="EMBL" id="JAGFNK010000100">
    <property type="protein sequence ID" value="KAI9508116.1"/>
    <property type="molecule type" value="Genomic_DNA"/>
</dbReference>
<sequence length="187" mass="19165">MRSFVFLLSLLASACAYQVLTPGNAVGWTTSGPNTVTWQRVVTDPTNFTMLLVNQSVLPSGQELLIAQVDGTLGNLTVPSPSGGFPPGAGFQVNFVKSPQDLNTIYAQSGQFSINQSTTSTTSSSLNTVQAPITTAGFPAQTTDTSGTTTPTSSLTNTTAPGKNGADRITAAGSAGLIFAALVAFVL</sequence>
<name>A0ACC0U9J8_9AGAM</name>
<reference evidence="1" key="1">
    <citation type="submission" date="2021-03" db="EMBL/GenBank/DDBJ databases">
        <title>Evolutionary priming and transition to the ectomycorrhizal habit in an iconic lineage of mushroom-forming fungi: is preadaptation a requirement?</title>
        <authorList>
            <consortium name="DOE Joint Genome Institute"/>
            <person name="Looney B.P."/>
            <person name="Miyauchi S."/>
            <person name="Morin E."/>
            <person name="Drula E."/>
            <person name="Courty P.E."/>
            <person name="Chicoki N."/>
            <person name="Fauchery L."/>
            <person name="Kohler A."/>
            <person name="Kuo A."/>
            <person name="LaButti K."/>
            <person name="Pangilinan J."/>
            <person name="Lipzen A."/>
            <person name="Riley R."/>
            <person name="Andreopoulos W."/>
            <person name="He G."/>
            <person name="Johnson J."/>
            <person name="Barry K.W."/>
            <person name="Grigoriev I.V."/>
            <person name="Nagy L."/>
            <person name="Hibbett D."/>
            <person name="Henrissat B."/>
            <person name="Matheny P.B."/>
            <person name="Labbe J."/>
            <person name="Martin A.F."/>
        </authorList>
    </citation>
    <scope>NUCLEOTIDE SEQUENCE</scope>
    <source>
        <strain evidence="1">BPL698</strain>
    </source>
</reference>
<evidence type="ECO:0000313" key="1">
    <source>
        <dbReference type="EMBL" id="KAI9508116.1"/>
    </source>
</evidence>
<comment type="caution">
    <text evidence="1">The sequence shown here is derived from an EMBL/GenBank/DDBJ whole genome shotgun (WGS) entry which is preliminary data.</text>
</comment>
<protein>
    <submittedName>
        <fullName evidence="1">Uncharacterized protein</fullName>
    </submittedName>
</protein>
<keyword evidence="2" id="KW-1185">Reference proteome</keyword>
<accession>A0ACC0U9J8</accession>
<proteinExistence type="predicted"/>
<organism evidence="1 2">
    <name type="scientific">Russula earlei</name>
    <dbReference type="NCBI Taxonomy" id="71964"/>
    <lineage>
        <taxon>Eukaryota</taxon>
        <taxon>Fungi</taxon>
        <taxon>Dikarya</taxon>
        <taxon>Basidiomycota</taxon>
        <taxon>Agaricomycotina</taxon>
        <taxon>Agaricomycetes</taxon>
        <taxon>Russulales</taxon>
        <taxon>Russulaceae</taxon>
        <taxon>Russula</taxon>
    </lineage>
</organism>
<dbReference type="Proteomes" id="UP001207468">
    <property type="component" value="Unassembled WGS sequence"/>
</dbReference>
<gene>
    <name evidence="1" type="ORF">F5148DRAFT_20699</name>
</gene>